<sequence>MDRSISERCFLKSSGILGAVPTLPSSSGEAPKAEAGSTIPSPHLLAMIFFVFCSGNFDLGLGPGPGLGLGPGMGMCSMNSPGSSSEAAREKDTEKDKDENAEDKDKDSSEWSYHQEAEHRFELARKALVAGKFWVMGMGLLVRLDWVADSIPTPIHKPRCIFTSSVVPWIPRPSKTRRKLAENDFERGANDVVNLEKEEAANKHHIDKLEQQCEQIAEEQHLFGQEGTQYYLEAMGVKDMRANAEELEKSQQAKKVNPKLMNMLEVLEKREVGLKKMLTTILKDKEKIEDTIEELDQCDALMKTWKKAEGDFGGIFVELLPGNFAKLQPPEYQDLTDDLEVKVQLGSVWKQSLTELSGGQRSLIALSLIMALLQFQPAPMHILEKIDAALDLSRTQHTGQLFRTPFKGSQLIVVSLKEGLFTNVDVLFRTRFRDGTSIVERTANRSSSTL</sequence>
<dbReference type="AlphaFoldDB" id="A0A8H5BI83"/>
<gene>
    <name evidence="4" type="ORF">D9758_017138</name>
</gene>
<dbReference type="InterPro" id="IPR027417">
    <property type="entry name" value="P-loop_NTPase"/>
</dbReference>
<feature type="coiled-coil region" evidence="1">
    <location>
        <begin position="178"/>
        <end position="212"/>
    </location>
</feature>
<dbReference type="OrthoDB" id="10255539at2759"/>
<dbReference type="EMBL" id="JAACJM010000392">
    <property type="protein sequence ID" value="KAF5323649.1"/>
    <property type="molecule type" value="Genomic_DNA"/>
</dbReference>
<evidence type="ECO:0000256" key="1">
    <source>
        <dbReference type="SAM" id="Coils"/>
    </source>
</evidence>
<evidence type="ECO:0000259" key="3">
    <source>
        <dbReference type="Pfam" id="PF02463"/>
    </source>
</evidence>
<name>A0A8H5BI83_9AGAR</name>
<organism evidence="4 5">
    <name type="scientific">Tetrapyrgos nigripes</name>
    <dbReference type="NCBI Taxonomy" id="182062"/>
    <lineage>
        <taxon>Eukaryota</taxon>
        <taxon>Fungi</taxon>
        <taxon>Dikarya</taxon>
        <taxon>Basidiomycota</taxon>
        <taxon>Agaricomycotina</taxon>
        <taxon>Agaricomycetes</taxon>
        <taxon>Agaricomycetidae</taxon>
        <taxon>Agaricales</taxon>
        <taxon>Marasmiineae</taxon>
        <taxon>Marasmiaceae</taxon>
        <taxon>Tetrapyrgos</taxon>
    </lineage>
</organism>
<evidence type="ECO:0000313" key="5">
    <source>
        <dbReference type="Proteomes" id="UP000559256"/>
    </source>
</evidence>
<feature type="region of interest" description="Disordered" evidence="2">
    <location>
        <begin position="77"/>
        <end position="112"/>
    </location>
</feature>
<dbReference type="Pfam" id="PF02463">
    <property type="entry name" value="SMC_N"/>
    <property type="match status" value="1"/>
</dbReference>
<evidence type="ECO:0000313" key="4">
    <source>
        <dbReference type="EMBL" id="KAF5323649.1"/>
    </source>
</evidence>
<keyword evidence="5" id="KW-1185">Reference proteome</keyword>
<feature type="domain" description="RecF/RecN/SMC N-terminal" evidence="3">
    <location>
        <begin position="215"/>
        <end position="435"/>
    </location>
</feature>
<dbReference type="Proteomes" id="UP000559256">
    <property type="component" value="Unassembled WGS sequence"/>
</dbReference>
<reference evidence="4 5" key="1">
    <citation type="journal article" date="2020" name="ISME J.">
        <title>Uncovering the hidden diversity of litter-decomposition mechanisms in mushroom-forming fungi.</title>
        <authorList>
            <person name="Floudas D."/>
            <person name="Bentzer J."/>
            <person name="Ahren D."/>
            <person name="Johansson T."/>
            <person name="Persson P."/>
            <person name="Tunlid A."/>
        </authorList>
    </citation>
    <scope>NUCLEOTIDE SEQUENCE [LARGE SCALE GENOMIC DNA]</scope>
    <source>
        <strain evidence="4 5">CBS 291.85</strain>
    </source>
</reference>
<keyword evidence="1" id="KW-0175">Coiled coil</keyword>
<dbReference type="Gene3D" id="3.40.50.300">
    <property type="entry name" value="P-loop containing nucleotide triphosphate hydrolases"/>
    <property type="match status" value="1"/>
</dbReference>
<comment type="caution">
    <text evidence="4">The sequence shown here is derived from an EMBL/GenBank/DDBJ whole genome shotgun (WGS) entry which is preliminary data.</text>
</comment>
<protein>
    <recommendedName>
        <fullName evidence="3">RecF/RecN/SMC N-terminal domain-containing protein</fullName>
    </recommendedName>
</protein>
<dbReference type="PANTHER" id="PTHR43977">
    <property type="entry name" value="STRUCTURAL MAINTENANCE OF CHROMOSOMES PROTEIN 3"/>
    <property type="match status" value="1"/>
</dbReference>
<dbReference type="PROSITE" id="PS51318">
    <property type="entry name" value="TAT"/>
    <property type="match status" value="1"/>
</dbReference>
<accession>A0A8H5BI83</accession>
<dbReference type="InterPro" id="IPR006311">
    <property type="entry name" value="TAT_signal"/>
</dbReference>
<feature type="compositionally biased region" description="Basic and acidic residues" evidence="2">
    <location>
        <begin position="87"/>
        <end position="112"/>
    </location>
</feature>
<dbReference type="SUPFAM" id="SSF52540">
    <property type="entry name" value="P-loop containing nucleoside triphosphate hydrolases"/>
    <property type="match status" value="1"/>
</dbReference>
<evidence type="ECO:0000256" key="2">
    <source>
        <dbReference type="SAM" id="MobiDB-lite"/>
    </source>
</evidence>
<dbReference type="InterPro" id="IPR003395">
    <property type="entry name" value="RecF/RecN/SMC_N"/>
</dbReference>
<proteinExistence type="predicted"/>